<dbReference type="GO" id="GO:0006493">
    <property type="term" value="P:protein O-linked glycosylation"/>
    <property type="evidence" value="ECO:0007669"/>
    <property type="project" value="InterPro"/>
</dbReference>
<dbReference type="InterPro" id="IPR050297">
    <property type="entry name" value="LipidA_mod_glycosyltrf_83"/>
</dbReference>
<dbReference type="Pfam" id="PF04138">
    <property type="entry name" value="GtrA_DPMS_TM"/>
    <property type="match status" value="1"/>
</dbReference>
<dbReference type="OrthoDB" id="9811884at2"/>
<evidence type="ECO:0000256" key="8">
    <source>
        <dbReference type="SAM" id="Phobius"/>
    </source>
</evidence>
<evidence type="ECO:0000256" key="7">
    <source>
        <dbReference type="ARBA" id="ARBA00023136"/>
    </source>
</evidence>
<keyword evidence="7 8" id="KW-0472">Membrane</keyword>
<gene>
    <name evidence="11" type="ORF">F6R98_17815</name>
</gene>
<comment type="subcellular location">
    <subcellularLocation>
        <location evidence="1">Cell membrane</location>
        <topology evidence="1">Multi-pass membrane protein</topology>
    </subcellularLocation>
</comment>
<dbReference type="AlphaFoldDB" id="A0A5Q0BPP1"/>
<feature type="transmembrane region" description="Helical" evidence="8">
    <location>
        <begin position="159"/>
        <end position="180"/>
    </location>
</feature>
<evidence type="ECO:0000256" key="5">
    <source>
        <dbReference type="ARBA" id="ARBA00022692"/>
    </source>
</evidence>
<reference evidence="11 12" key="1">
    <citation type="submission" date="2019-09" db="EMBL/GenBank/DDBJ databases">
        <title>Ecophysiology of the spiral-shaped methanotroph Methylospira mobilis as revealed by the complete genome sequence.</title>
        <authorList>
            <person name="Oshkin I.Y."/>
            <person name="Dedysh S.N."/>
            <person name="Miroshnikov K."/>
            <person name="Danilova O.V."/>
            <person name="Hakobyan A."/>
            <person name="Liesack W."/>
        </authorList>
    </citation>
    <scope>NUCLEOTIDE SEQUENCE [LARGE SCALE GENOMIC DNA]</scope>
    <source>
        <strain evidence="11 12">Shm1</strain>
    </source>
</reference>
<feature type="transmembrane region" description="Helical" evidence="8">
    <location>
        <begin position="430"/>
        <end position="456"/>
    </location>
</feature>
<keyword evidence="3" id="KW-0328">Glycosyltransferase</keyword>
<organism evidence="11 12">
    <name type="scientific">Candidatus Methylospira mobilis</name>
    <dbReference type="NCBI Taxonomy" id="1808979"/>
    <lineage>
        <taxon>Bacteria</taxon>
        <taxon>Pseudomonadati</taxon>
        <taxon>Pseudomonadota</taxon>
        <taxon>Gammaproteobacteria</taxon>
        <taxon>Methylococcales</taxon>
        <taxon>Methylococcaceae</taxon>
        <taxon>Candidatus Methylospira</taxon>
    </lineage>
</organism>
<accession>A0A5Q0BPP1</accession>
<feature type="domain" description="ArnT-like N-terminal" evidence="9">
    <location>
        <begin position="175"/>
        <end position="393"/>
    </location>
</feature>
<evidence type="ECO:0000313" key="11">
    <source>
        <dbReference type="EMBL" id="QFY44261.1"/>
    </source>
</evidence>
<dbReference type="RefSeq" id="WP_153250229.1">
    <property type="nucleotide sequence ID" value="NZ_CP044205.1"/>
</dbReference>
<feature type="transmembrane region" description="Helical" evidence="8">
    <location>
        <begin position="490"/>
        <end position="506"/>
    </location>
</feature>
<feature type="transmembrane region" description="Helical" evidence="8">
    <location>
        <begin position="468"/>
        <end position="484"/>
    </location>
</feature>
<sequence>MPLHFIKHHGRRVLAYRFIRFGTVGASGTVVNLGVLYLAQEYLFTGVASAGLRLNLSLALAIFVATINNFGWNRLWTWHDRKHHHTRPLILQFIQYSTACWVSIVIQFALTRLLATELHYLAANLIAILSASVFNYFINDRWTFSPLKKSMEREARPEGQVIDTYLLLALILAVFTYFYALDSKNAPTNGDEAVYAHITRLTAASGHLLPLQSQLDHMRNTKPPLLFWQGIASTGWGRHWDRFSLRYPSVLYTLATALMAFLLGKKLGGATRTGLLAALVYLAFFDTYRYGRPFLTSAAEVFWFFLPFFVLLYWKQRAYASRQLVPLGLGGACGIGLLYKSFALLAPVGLGLSWWYLHERRYDWPLFLRQDAYKLALLGSVALAVFSLWFVLDPDPAAIFREFVVGENLGKFEAGEQSYLRRLIWGGHSIWSLCLAVFINAGLLAPLLAGLMWLAWRERHALTREEQLLWLWFLVLFAVFSLPSQRSGRYLLPAMPALAVLCALCWERIPRAVFLLAHGLTALALAGLGCLSIRLNGEAENMALYAPWYWVLVAGGLAVNLAGLARPGWSRDLAPVAAIAALLVLGGFLHPFDGPLGQFSPEAMRLLQAQAGPLGVPCNFRAKDEGYRLELPGVNVRAYAENTALTRQALAQRFPLFIADTAMADADCSGCRVISQRFIVRSRQPSQEIRASLRDGKLFQLLIGRQALIDARSVSRPPAEAESKECR</sequence>
<dbReference type="GO" id="GO:0005886">
    <property type="term" value="C:plasma membrane"/>
    <property type="evidence" value="ECO:0007669"/>
    <property type="project" value="UniProtKB-SubCell"/>
</dbReference>
<evidence type="ECO:0000256" key="6">
    <source>
        <dbReference type="ARBA" id="ARBA00022989"/>
    </source>
</evidence>
<dbReference type="EMBL" id="CP044205">
    <property type="protein sequence ID" value="QFY44261.1"/>
    <property type="molecule type" value="Genomic_DNA"/>
</dbReference>
<dbReference type="InterPro" id="IPR007267">
    <property type="entry name" value="GtrA_DPMS_TM"/>
</dbReference>
<dbReference type="PANTHER" id="PTHR33908:SF11">
    <property type="entry name" value="MEMBRANE PROTEIN"/>
    <property type="match status" value="1"/>
</dbReference>
<feature type="transmembrane region" description="Helical" evidence="8">
    <location>
        <begin position="294"/>
        <end position="314"/>
    </location>
</feature>
<evidence type="ECO:0000313" key="12">
    <source>
        <dbReference type="Proteomes" id="UP000325755"/>
    </source>
</evidence>
<proteinExistence type="predicted"/>
<dbReference type="KEGG" id="mmob:F6R98_17815"/>
<feature type="transmembrane region" description="Helical" evidence="8">
    <location>
        <begin position="375"/>
        <end position="392"/>
    </location>
</feature>
<evidence type="ECO:0000256" key="2">
    <source>
        <dbReference type="ARBA" id="ARBA00022475"/>
    </source>
</evidence>
<dbReference type="InterPro" id="IPR003342">
    <property type="entry name" value="ArnT-like_N"/>
</dbReference>
<feature type="transmembrane region" description="Helical" evidence="8">
    <location>
        <begin position="52"/>
        <end position="72"/>
    </location>
</feature>
<feature type="transmembrane region" description="Helical" evidence="8">
    <location>
        <begin position="21"/>
        <end position="40"/>
    </location>
</feature>
<evidence type="ECO:0000259" key="9">
    <source>
        <dbReference type="Pfam" id="PF02366"/>
    </source>
</evidence>
<protein>
    <submittedName>
        <fullName evidence="11">Phospholipid carrier-dependent glycosyltransferase</fullName>
    </submittedName>
</protein>
<dbReference type="Pfam" id="PF02366">
    <property type="entry name" value="PMT"/>
    <property type="match status" value="1"/>
</dbReference>
<feature type="domain" description="GtrA/DPMS transmembrane" evidence="10">
    <location>
        <begin position="20"/>
        <end position="144"/>
    </location>
</feature>
<evidence type="ECO:0000259" key="10">
    <source>
        <dbReference type="Pfam" id="PF04138"/>
    </source>
</evidence>
<feature type="transmembrane region" description="Helical" evidence="8">
    <location>
        <begin position="270"/>
        <end position="288"/>
    </location>
</feature>
<dbReference type="GO" id="GO:0016763">
    <property type="term" value="F:pentosyltransferase activity"/>
    <property type="evidence" value="ECO:0007669"/>
    <property type="project" value="TreeGrafter"/>
</dbReference>
<feature type="transmembrane region" description="Helical" evidence="8">
    <location>
        <begin position="547"/>
        <end position="566"/>
    </location>
</feature>
<keyword evidence="6 8" id="KW-1133">Transmembrane helix</keyword>
<evidence type="ECO:0000256" key="4">
    <source>
        <dbReference type="ARBA" id="ARBA00022679"/>
    </source>
</evidence>
<feature type="transmembrane region" description="Helical" evidence="8">
    <location>
        <begin position="120"/>
        <end position="138"/>
    </location>
</feature>
<keyword evidence="2" id="KW-1003">Cell membrane</keyword>
<feature type="transmembrane region" description="Helical" evidence="8">
    <location>
        <begin position="93"/>
        <end position="114"/>
    </location>
</feature>
<evidence type="ECO:0000256" key="1">
    <source>
        <dbReference type="ARBA" id="ARBA00004651"/>
    </source>
</evidence>
<dbReference type="PANTHER" id="PTHR33908">
    <property type="entry name" value="MANNOSYLTRANSFERASE YKCB-RELATED"/>
    <property type="match status" value="1"/>
</dbReference>
<name>A0A5Q0BPP1_9GAMM</name>
<keyword evidence="4 11" id="KW-0808">Transferase</keyword>
<keyword evidence="12" id="KW-1185">Reference proteome</keyword>
<feature type="transmembrane region" description="Helical" evidence="8">
    <location>
        <begin position="513"/>
        <end position="535"/>
    </location>
</feature>
<dbReference type="Proteomes" id="UP000325755">
    <property type="component" value="Chromosome"/>
</dbReference>
<dbReference type="GO" id="GO:0009103">
    <property type="term" value="P:lipopolysaccharide biosynthetic process"/>
    <property type="evidence" value="ECO:0007669"/>
    <property type="project" value="UniProtKB-ARBA"/>
</dbReference>
<dbReference type="GO" id="GO:0000030">
    <property type="term" value="F:mannosyltransferase activity"/>
    <property type="evidence" value="ECO:0007669"/>
    <property type="project" value="InterPro"/>
</dbReference>
<evidence type="ECO:0000256" key="3">
    <source>
        <dbReference type="ARBA" id="ARBA00022676"/>
    </source>
</evidence>
<keyword evidence="5 8" id="KW-0812">Transmembrane</keyword>
<feature type="transmembrane region" description="Helical" evidence="8">
    <location>
        <begin position="573"/>
        <end position="592"/>
    </location>
</feature>
<dbReference type="InParanoid" id="A0A5Q0BPP1"/>